<evidence type="ECO:0000313" key="3">
    <source>
        <dbReference type="EMBL" id="MBB4447137.1"/>
    </source>
</evidence>
<evidence type="ECO:0000313" key="5">
    <source>
        <dbReference type="Proteomes" id="UP000524535"/>
    </source>
</evidence>
<accession>A0A7W6SA47</accession>
<dbReference type="Proteomes" id="UP000524535">
    <property type="component" value="Unassembled WGS sequence"/>
</dbReference>
<dbReference type="RefSeq" id="WP_183824293.1">
    <property type="nucleotide sequence ID" value="NZ_JACIGW010000003.1"/>
</dbReference>
<dbReference type="Proteomes" id="UP000520770">
    <property type="component" value="Unassembled WGS sequence"/>
</dbReference>
<protein>
    <submittedName>
        <fullName evidence="1">Uncharacterized protein</fullName>
    </submittedName>
</protein>
<dbReference type="Proteomes" id="UP000576087">
    <property type="component" value="Unassembled WGS sequence"/>
</dbReference>
<comment type="caution">
    <text evidence="1">The sequence shown here is derived from an EMBL/GenBank/DDBJ whole genome shotgun (WGS) entry which is preliminary data.</text>
</comment>
<sequence>MGLKIYRLPREVGIGLWLFVNDVKYDGAFPNCSQMREWFRTRPKHLVGYELSDDTVIIDTEIIQSYGQENKHHVIRPVGQAAPYMVIGAGTYMHDELFDNGIDAFDLAAAKSEDYDNS</sequence>
<organism evidence="1 4">
    <name type="scientific">Aliirhizobium cellulosilyticum</name>
    <dbReference type="NCBI Taxonomy" id="393664"/>
    <lineage>
        <taxon>Bacteria</taxon>
        <taxon>Pseudomonadati</taxon>
        <taxon>Pseudomonadota</taxon>
        <taxon>Alphaproteobacteria</taxon>
        <taxon>Hyphomicrobiales</taxon>
        <taxon>Rhizobiaceae</taxon>
        <taxon>Aliirhizobium</taxon>
    </lineage>
</organism>
<proteinExistence type="predicted"/>
<reference evidence="4 5" key="1">
    <citation type="submission" date="2020-08" db="EMBL/GenBank/DDBJ databases">
        <title>Genomic Encyclopedia of Type Strains, Phase IV (KMG-V): Genome sequencing to study the core and pangenomes of soil and plant-associated prokaryotes.</title>
        <authorList>
            <person name="Whitman W."/>
        </authorList>
    </citation>
    <scope>NUCLEOTIDE SEQUENCE [LARGE SCALE GENOMIC DNA]</scope>
    <source>
        <strain evidence="2 5">SEMIA 444</strain>
        <strain evidence="1 4">SEMIA 448</strain>
        <strain evidence="3 6">SEMIA 452</strain>
    </source>
</reference>
<dbReference type="AlphaFoldDB" id="A0A7W6SA47"/>
<evidence type="ECO:0000313" key="2">
    <source>
        <dbReference type="EMBL" id="MBB4412505.1"/>
    </source>
</evidence>
<keyword evidence="5" id="KW-1185">Reference proteome</keyword>
<evidence type="ECO:0000313" key="4">
    <source>
        <dbReference type="Proteomes" id="UP000520770"/>
    </source>
</evidence>
<dbReference type="EMBL" id="JACIGY010000003">
    <property type="protein sequence ID" value="MBB4412505.1"/>
    <property type="molecule type" value="Genomic_DNA"/>
</dbReference>
<evidence type="ECO:0000313" key="1">
    <source>
        <dbReference type="EMBL" id="MBB4349273.1"/>
    </source>
</evidence>
<dbReference type="EMBL" id="JACIGW010000003">
    <property type="protein sequence ID" value="MBB4349273.1"/>
    <property type="molecule type" value="Genomic_DNA"/>
</dbReference>
<name>A0A7W6SA47_9HYPH</name>
<dbReference type="EMBL" id="JACIHM010000003">
    <property type="protein sequence ID" value="MBB4447137.1"/>
    <property type="molecule type" value="Genomic_DNA"/>
</dbReference>
<gene>
    <name evidence="2" type="ORF">GGE31_003018</name>
    <name evidence="1" type="ORF">GGE33_003035</name>
    <name evidence="3" type="ORF">GGE35_002959</name>
</gene>
<evidence type="ECO:0000313" key="6">
    <source>
        <dbReference type="Proteomes" id="UP000576087"/>
    </source>
</evidence>